<evidence type="ECO:0000313" key="2">
    <source>
        <dbReference type="EMBL" id="THF56155.1"/>
    </source>
</evidence>
<feature type="chain" id="PRO_5045817438" evidence="1">
    <location>
        <begin position="20"/>
        <end position="109"/>
    </location>
</feature>
<protein>
    <submittedName>
        <fullName evidence="2">Uncharacterized protein</fullName>
    </submittedName>
</protein>
<comment type="caution">
    <text evidence="2">The sequence shown here is derived from an EMBL/GenBank/DDBJ whole genome shotgun (WGS) entry which is preliminary data.</text>
</comment>
<organism evidence="2 3">
    <name type="scientific">Ollibium composti</name>
    <dbReference type="NCBI Taxonomy" id="2675109"/>
    <lineage>
        <taxon>Bacteria</taxon>
        <taxon>Pseudomonadati</taxon>
        <taxon>Pseudomonadota</taxon>
        <taxon>Alphaproteobacteria</taxon>
        <taxon>Hyphomicrobiales</taxon>
        <taxon>Phyllobacteriaceae</taxon>
        <taxon>Ollibium</taxon>
    </lineage>
</organism>
<evidence type="ECO:0000313" key="3">
    <source>
        <dbReference type="Proteomes" id="UP000306441"/>
    </source>
</evidence>
<keyword evidence="3" id="KW-1185">Reference proteome</keyword>
<feature type="signal peptide" evidence="1">
    <location>
        <begin position="1"/>
        <end position="19"/>
    </location>
</feature>
<reference evidence="2 3" key="1">
    <citation type="submission" date="2019-04" db="EMBL/GenBank/DDBJ databases">
        <title>Mesorhizobium composti sp. nov., isolated from compost.</title>
        <authorList>
            <person name="Lin S.-Y."/>
            <person name="Hameed A."/>
            <person name="Hsieh Y.-T."/>
            <person name="Young C.-C."/>
        </authorList>
    </citation>
    <scope>NUCLEOTIDE SEQUENCE [LARGE SCALE GENOMIC DNA]</scope>
    <source>
        <strain evidence="2 3">CC-YTH430</strain>
    </source>
</reference>
<dbReference type="Proteomes" id="UP000306441">
    <property type="component" value="Unassembled WGS sequence"/>
</dbReference>
<keyword evidence="1" id="KW-0732">Signal</keyword>
<gene>
    <name evidence="2" type="ORF">E6C48_15555</name>
</gene>
<sequence>MKALLIAGCLGLLAADAWAISRYDPTRMSCDRVQAVVERNGAVILRYRSPRNPSLTLYDRYVASGRFCNFDEVRAGSYVPSADLKSCPVYKCQRVDFDDRRRRLIFPFD</sequence>
<accession>A0ABY2Q4U5</accession>
<proteinExistence type="predicted"/>
<dbReference type="EMBL" id="SSNY01000009">
    <property type="protein sequence ID" value="THF56155.1"/>
    <property type="molecule type" value="Genomic_DNA"/>
</dbReference>
<evidence type="ECO:0000256" key="1">
    <source>
        <dbReference type="SAM" id="SignalP"/>
    </source>
</evidence>
<name>A0ABY2Q4U5_9HYPH</name>